<evidence type="ECO:0000256" key="2">
    <source>
        <dbReference type="PIRSR" id="PIRSR006232-1"/>
    </source>
</evidence>
<feature type="binding site" evidence="2">
    <location>
        <position position="110"/>
    </location>
    <ligand>
        <name>Fe cation</name>
        <dbReference type="ChEBI" id="CHEBI:24875"/>
    </ligand>
</feature>
<evidence type="ECO:0000313" key="6">
    <source>
        <dbReference type="EMBL" id="MEF7613948.1"/>
    </source>
</evidence>
<dbReference type="InterPro" id="IPR014710">
    <property type="entry name" value="RmlC-like_jellyroll"/>
</dbReference>
<keyword evidence="7" id="KW-1185">Reference proteome</keyword>
<feature type="binding site" evidence="2">
    <location>
        <position position="59"/>
    </location>
    <ligand>
        <name>Fe cation</name>
        <dbReference type="ChEBI" id="CHEBI:24875"/>
    </ligand>
</feature>
<dbReference type="AlphaFoldDB" id="A0AAW9Q1M1"/>
<dbReference type="GO" id="GO:0046872">
    <property type="term" value="F:metal ion binding"/>
    <property type="evidence" value="ECO:0007669"/>
    <property type="project" value="UniProtKB-KW"/>
</dbReference>
<dbReference type="RefSeq" id="WP_332288888.1">
    <property type="nucleotide sequence ID" value="NZ_JAZIBG010000020.1"/>
</dbReference>
<dbReference type="Pfam" id="PF02678">
    <property type="entry name" value="Pirin"/>
    <property type="match status" value="1"/>
</dbReference>
<feature type="binding site" evidence="2">
    <location>
        <position position="57"/>
    </location>
    <ligand>
        <name>Fe cation</name>
        <dbReference type="ChEBI" id="CHEBI:24875"/>
    </ligand>
</feature>
<comment type="cofactor">
    <cofactor evidence="2">
        <name>Fe cation</name>
        <dbReference type="ChEBI" id="CHEBI:24875"/>
    </cofactor>
    <text evidence="2">Binds 1 Fe cation per subunit.</text>
</comment>
<dbReference type="PANTHER" id="PTHR43212:SF3">
    <property type="entry name" value="QUERCETIN 2,3-DIOXYGENASE"/>
    <property type="match status" value="1"/>
</dbReference>
<dbReference type="Pfam" id="PF17954">
    <property type="entry name" value="Pirin_C_2"/>
    <property type="match status" value="1"/>
</dbReference>
<comment type="similarity">
    <text evidence="1 3">Belongs to the pirin family.</text>
</comment>
<keyword evidence="2" id="KW-0408">Iron</keyword>
<name>A0AAW9Q1M1_9BURK</name>
<organism evidence="6 7">
    <name type="scientific">Aquincola agrisoli</name>
    <dbReference type="NCBI Taxonomy" id="3119538"/>
    <lineage>
        <taxon>Bacteria</taxon>
        <taxon>Pseudomonadati</taxon>
        <taxon>Pseudomonadota</taxon>
        <taxon>Betaproteobacteria</taxon>
        <taxon>Burkholderiales</taxon>
        <taxon>Sphaerotilaceae</taxon>
        <taxon>Aquincola</taxon>
    </lineage>
</organism>
<dbReference type="InterPro" id="IPR003829">
    <property type="entry name" value="Pirin_N_dom"/>
</dbReference>
<dbReference type="InterPro" id="IPR011051">
    <property type="entry name" value="RmlC_Cupin_sf"/>
</dbReference>
<feature type="binding site" evidence="2">
    <location>
        <position position="108"/>
    </location>
    <ligand>
        <name>Fe cation</name>
        <dbReference type="ChEBI" id="CHEBI:24875"/>
    </ligand>
</feature>
<dbReference type="SUPFAM" id="SSF51182">
    <property type="entry name" value="RmlC-like cupins"/>
    <property type="match status" value="1"/>
</dbReference>
<protein>
    <submittedName>
        <fullName evidence="6">Pirin family protein</fullName>
    </submittedName>
</protein>
<dbReference type="Gene3D" id="2.60.120.10">
    <property type="entry name" value="Jelly Rolls"/>
    <property type="match status" value="2"/>
</dbReference>
<dbReference type="CDD" id="cd02910">
    <property type="entry name" value="cupin_Yhhw_N"/>
    <property type="match status" value="1"/>
</dbReference>
<dbReference type="Proteomes" id="UP001336250">
    <property type="component" value="Unassembled WGS sequence"/>
</dbReference>
<feature type="domain" description="Quercetin 2,3-dioxygenase C-terminal cupin" evidence="5">
    <location>
        <begin position="154"/>
        <end position="238"/>
    </location>
</feature>
<reference evidence="6 7" key="1">
    <citation type="submission" date="2024-02" db="EMBL/GenBank/DDBJ databases">
        <title>Genome sequence of Aquincola sp. MAHUQ-54.</title>
        <authorList>
            <person name="Huq M.A."/>
        </authorList>
    </citation>
    <scope>NUCLEOTIDE SEQUENCE [LARGE SCALE GENOMIC DNA]</scope>
    <source>
        <strain evidence="6 7">MAHUQ-54</strain>
    </source>
</reference>
<dbReference type="PANTHER" id="PTHR43212">
    <property type="entry name" value="QUERCETIN 2,3-DIOXYGENASE"/>
    <property type="match status" value="1"/>
</dbReference>
<evidence type="ECO:0000313" key="7">
    <source>
        <dbReference type="Proteomes" id="UP001336250"/>
    </source>
</evidence>
<dbReference type="PIRSF" id="PIRSF006232">
    <property type="entry name" value="Pirin"/>
    <property type="match status" value="1"/>
</dbReference>
<dbReference type="InterPro" id="IPR041602">
    <property type="entry name" value="Quercetinase_C"/>
</dbReference>
<evidence type="ECO:0000259" key="4">
    <source>
        <dbReference type="Pfam" id="PF02678"/>
    </source>
</evidence>
<accession>A0AAW9Q1M1</accession>
<evidence type="ECO:0000256" key="1">
    <source>
        <dbReference type="ARBA" id="ARBA00008416"/>
    </source>
</evidence>
<feature type="domain" description="Pirin N-terminal" evidence="4">
    <location>
        <begin position="9"/>
        <end position="126"/>
    </location>
</feature>
<comment type="caution">
    <text evidence="6">The sequence shown here is derived from an EMBL/GenBank/DDBJ whole genome shotgun (WGS) entry which is preliminary data.</text>
</comment>
<proteinExistence type="inferred from homology"/>
<evidence type="ECO:0000256" key="3">
    <source>
        <dbReference type="RuleBase" id="RU003457"/>
    </source>
</evidence>
<dbReference type="InterPro" id="IPR012093">
    <property type="entry name" value="Pirin"/>
</dbReference>
<dbReference type="EMBL" id="JAZIBG010000020">
    <property type="protein sequence ID" value="MEF7613948.1"/>
    <property type="molecule type" value="Genomic_DNA"/>
</dbReference>
<sequence>MITLRTSDDRGYVDHGWLKSHHSFSFADYHDPAQVGWGNLRVLNEVRIGPGTGLGTHGHRDMEIITYVLDGTLVHRNDAGGGAGRVGCPDLIRPGDVQRLTAGTGVRHSEFNLSREATAHVLQIWLLPAERGLPPGCAQKHVDAAARRGRLLLLGAPGGEGGAVCLNAEARFHAGLFDGDEHAELALDPRRPAYVHLARGKLEVNGLPLRGGDAACVQDECRLVFGAGQGAEVLVFELAA</sequence>
<keyword evidence="2" id="KW-0479">Metal-binding</keyword>
<evidence type="ECO:0000259" key="5">
    <source>
        <dbReference type="Pfam" id="PF17954"/>
    </source>
</evidence>
<gene>
    <name evidence="6" type="ORF">V4F39_08505</name>
</gene>